<name>A0ACD3B8I6_9AGAR</name>
<dbReference type="EMBL" id="ML208271">
    <property type="protein sequence ID" value="TFK73949.1"/>
    <property type="molecule type" value="Genomic_DNA"/>
</dbReference>
<keyword evidence="2" id="KW-1185">Reference proteome</keyword>
<organism evidence="1 2">
    <name type="scientific">Pluteus cervinus</name>
    <dbReference type="NCBI Taxonomy" id="181527"/>
    <lineage>
        <taxon>Eukaryota</taxon>
        <taxon>Fungi</taxon>
        <taxon>Dikarya</taxon>
        <taxon>Basidiomycota</taxon>
        <taxon>Agaricomycotina</taxon>
        <taxon>Agaricomycetes</taxon>
        <taxon>Agaricomycetidae</taxon>
        <taxon>Agaricales</taxon>
        <taxon>Pluteineae</taxon>
        <taxon>Pluteaceae</taxon>
        <taxon>Pluteus</taxon>
    </lineage>
</organism>
<sequence>MSASSKSSTSEKRPQDAEKQEVDSQFEKRTIRLVDVRLLPLLGLLYAVALVDRTNLGVARIAGMGADLGLDLGQRYSIASFIYFIPYILLQLPGNVILKILGARTWLTICVVGWGATQLGMGWVRTWEHLVATRVFLGAFEAGFFPALVFIITTWYKRHEVQKRLAIFYIVSIVIGGFSAIFAYGLTFLGGKAGLAGWRWIFIIEGLLTMVLGALFYLFVADFPDRNRFLTEEQTQLVLARVEADRGDSIPDPLTLSKILEHLRDWTIWAYALMFMCATMPAYAIGFFVTIILAGMGWGIRDSLLLSAPPYVFAAISAFGFAYISDKTKKRGIFIIIQTLISIIGLLITGYVKNNGARYFGLFLVNAGASGCIPAILAYNANNVTTHSKRAVSTAIIVGFGGVGGIFATTVYREEDFPRYLNGIWATLGCQFLMIVLVAALEFTYHRRNAAAAQDGVVLEGQPGFTYTL</sequence>
<accession>A0ACD3B8I6</accession>
<evidence type="ECO:0000313" key="1">
    <source>
        <dbReference type="EMBL" id="TFK73949.1"/>
    </source>
</evidence>
<evidence type="ECO:0000313" key="2">
    <source>
        <dbReference type="Proteomes" id="UP000308600"/>
    </source>
</evidence>
<dbReference type="Proteomes" id="UP000308600">
    <property type="component" value="Unassembled WGS sequence"/>
</dbReference>
<protein>
    <submittedName>
        <fullName evidence="1">MFS general substrate transporter</fullName>
    </submittedName>
</protein>
<reference evidence="1 2" key="1">
    <citation type="journal article" date="2019" name="Nat. Ecol. Evol.">
        <title>Megaphylogeny resolves global patterns of mushroom evolution.</title>
        <authorList>
            <person name="Varga T."/>
            <person name="Krizsan K."/>
            <person name="Foldi C."/>
            <person name="Dima B."/>
            <person name="Sanchez-Garcia M."/>
            <person name="Sanchez-Ramirez S."/>
            <person name="Szollosi G.J."/>
            <person name="Szarkandi J.G."/>
            <person name="Papp V."/>
            <person name="Albert L."/>
            <person name="Andreopoulos W."/>
            <person name="Angelini C."/>
            <person name="Antonin V."/>
            <person name="Barry K.W."/>
            <person name="Bougher N.L."/>
            <person name="Buchanan P."/>
            <person name="Buyck B."/>
            <person name="Bense V."/>
            <person name="Catcheside P."/>
            <person name="Chovatia M."/>
            <person name="Cooper J."/>
            <person name="Damon W."/>
            <person name="Desjardin D."/>
            <person name="Finy P."/>
            <person name="Geml J."/>
            <person name="Haridas S."/>
            <person name="Hughes K."/>
            <person name="Justo A."/>
            <person name="Karasinski D."/>
            <person name="Kautmanova I."/>
            <person name="Kiss B."/>
            <person name="Kocsube S."/>
            <person name="Kotiranta H."/>
            <person name="LaButti K.M."/>
            <person name="Lechner B.E."/>
            <person name="Liimatainen K."/>
            <person name="Lipzen A."/>
            <person name="Lukacs Z."/>
            <person name="Mihaltcheva S."/>
            <person name="Morgado L.N."/>
            <person name="Niskanen T."/>
            <person name="Noordeloos M.E."/>
            <person name="Ohm R.A."/>
            <person name="Ortiz-Santana B."/>
            <person name="Ovrebo C."/>
            <person name="Racz N."/>
            <person name="Riley R."/>
            <person name="Savchenko A."/>
            <person name="Shiryaev A."/>
            <person name="Soop K."/>
            <person name="Spirin V."/>
            <person name="Szebenyi C."/>
            <person name="Tomsovsky M."/>
            <person name="Tulloss R.E."/>
            <person name="Uehling J."/>
            <person name="Grigoriev I.V."/>
            <person name="Vagvolgyi C."/>
            <person name="Papp T."/>
            <person name="Martin F.M."/>
            <person name="Miettinen O."/>
            <person name="Hibbett D.S."/>
            <person name="Nagy L.G."/>
        </authorList>
    </citation>
    <scope>NUCLEOTIDE SEQUENCE [LARGE SCALE GENOMIC DNA]</scope>
    <source>
        <strain evidence="1 2">NL-1719</strain>
    </source>
</reference>
<gene>
    <name evidence="1" type="ORF">BDN72DRAFT_893417</name>
</gene>
<proteinExistence type="predicted"/>